<dbReference type="OrthoDB" id="1492374at2"/>
<name>A0A1G9TVZ7_9SPHI</name>
<gene>
    <name evidence="2" type="ORF">SAMN05421813_11449</name>
</gene>
<proteinExistence type="predicted"/>
<keyword evidence="1" id="KW-0732">Signal</keyword>
<protein>
    <recommendedName>
        <fullName evidence="4">Outer membrane protein beta-barrel domain-containing protein</fullName>
    </recommendedName>
</protein>
<dbReference type="Proteomes" id="UP000199226">
    <property type="component" value="Unassembled WGS sequence"/>
</dbReference>
<feature type="signal peptide" evidence="1">
    <location>
        <begin position="1"/>
        <end position="22"/>
    </location>
</feature>
<sequence length="180" mass="19630">MKITIQIVFISAICLLSLTAQSQQRRLINYTEVSALIHSSTSLADNSKFSGFRTRTGITKLLDEHVGIGFALGTDNYRKANGANYNTLPITLNASYYLNPDLSGLKADIYGGYAVKLFNNMNKGLTAGAGLSYSFSVNKGLNLGLQTGYNYQKIDFPANFMLDNSFDLGSIRLGIGLTFK</sequence>
<dbReference type="RefSeq" id="WP_090704842.1">
    <property type="nucleotide sequence ID" value="NZ_FNHH01000014.1"/>
</dbReference>
<dbReference type="SUPFAM" id="SSF56925">
    <property type="entry name" value="OMPA-like"/>
    <property type="match status" value="1"/>
</dbReference>
<feature type="chain" id="PRO_5011690214" description="Outer membrane protein beta-barrel domain-containing protein" evidence="1">
    <location>
        <begin position="23"/>
        <end position="180"/>
    </location>
</feature>
<organism evidence="2 3">
    <name type="scientific">Daejeonella rubra</name>
    <dbReference type="NCBI Taxonomy" id="990371"/>
    <lineage>
        <taxon>Bacteria</taxon>
        <taxon>Pseudomonadati</taxon>
        <taxon>Bacteroidota</taxon>
        <taxon>Sphingobacteriia</taxon>
        <taxon>Sphingobacteriales</taxon>
        <taxon>Sphingobacteriaceae</taxon>
        <taxon>Daejeonella</taxon>
    </lineage>
</organism>
<evidence type="ECO:0000313" key="2">
    <source>
        <dbReference type="EMBL" id="SDM51574.1"/>
    </source>
</evidence>
<accession>A0A1G9TVZ7</accession>
<evidence type="ECO:0008006" key="4">
    <source>
        <dbReference type="Google" id="ProtNLM"/>
    </source>
</evidence>
<evidence type="ECO:0000256" key="1">
    <source>
        <dbReference type="SAM" id="SignalP"/>
    </source>
</evidence>
<dbReference type="InterPro" id="IPR011250">
    <property type="entry name" value="OMP/PagP_B-barrel"/>
</dbReference>
<evidence type="ECO:0000313" key="3">
    <source>
        <dbReference type="Proteomes" id="UP000199226"/>
    </source>
</evidence>
<reference evidence="3" key="1">
    <citation type="submission" date="2016-10" db="EMBL/GenBank/DDBJ databases">
        <authorList>
            <person name="Varghese N."/>
            <person name="Submissions S."/>
        </authorList>
    </citation>
    <scope>NUCLEOTIDE SEQUENCE [LARGE SCALE GENOMIC DNA]</scope>
    <source>
        <strain evidence="3">DSM 24536</strain>
    </source>
</reference>
<keyword evidence="3" id="KW-1185">Reference proteome</keyword>
<dbReference type="STRING" id="990371.SAMN05421813_11449"/>
<dbReference type="EMBL" id="FNHH01000014">
    <property type="protein sequence ID" value="SDM51574.1"/>
    <property type="molecule type" value="Genomic_DNA"/>
</dbReference>
<dbReference type="AlphaFoldDB" id="A0A1G9TVZ7"/>